<name>A0ACC0X198_9ROSI</name>
<evidence type="ECO:0000313" key="2">
    <source>
        <dbReference type="Proteomes" id="UP001163603"/>
    </source>
</evidence>
<proteinExistence type="predicted"/>
<dbReference type="EMBL" id="CM047750">
    <property type="protein sequence ID" value="KAJ0008130.1"/>
    <property type="molecule type" value="Genomic_DNA"/>
</dbReference>
<organism evidence="1 2">
    <name type="scientific">Pistacia integerrima</name>
    <dbReference type="NCBI Taxonomy" id="434235"/>
    <lineage>
        <taxon>Eukaryota</taxon>
        <taxon>Viridiplantae</taxon>
        <taxon>Streptophyta</taxon>
        <taxon>Embryophyta</taxon>
        <taxon>Tracheophyta</taxon>
        <taxon>Spermatophyta</taxon>
        <taxon>Magnoliopsida</taxon>
        <taxon>eudicotyledons</taxon>
        <taxon>Gunneridae</taxon>
        <taxon>Pentapetalae</taxon>
        <taxon>rosids</taxon>
        <taxon>malvids</taxon>
        <taxon>Sapindales</taxon>
        <taxon>Anacardiaceae</taxon>
        <taxon>Pistacia</taxon>
    </lineage>
</organism>
<comment type="caution">
    <text evidence="1">The sequence shown here is derived from an EMBL/GenBank/DDBJ whole genome shotgun (WGS) entry which is preliminary data.</text>
</comment>
<dbReference type="Proteomes" id="UP001163603">
    <property type="component" value="Chromosome 15"/>
</dbReference>
<sequence>MQPKSSPCVFLGYPQVQSAYKCLDLKTQKIYIFRHVLFDEPNTPTVSSTNPTTHTPKCSSILRCPSHSSALVDAVCFATLIHDFGRCSRHPRSLLRSSAQLFFFFSSDFI</sequence>
<reference evidence="2" key="1">
    <citation type="journal article" date="2023" name="G3 (Bethesda)">
        <title>Genome assembly and association tests identify interacting loci associated with vigor, precocity, and sex in interspecific pistachio rootstocks.</title>
        <authorList>
            <person name="Palmer W."/>
            <person name="Jacygrad E."/>
            <person name="Sagayaradj S."/>
            <person name="Cavanaugh K."/>
            <person name="Han R."/>
            <person name="Bertier L."/>
            <person name="Beede B."/>
            <person name="Kafkas S."/>
            <person name="Golino D."/>
            <person name="Preece J."/>
            <person name="Michelmore R."/>
        </authorList>
    </citation>
    <scope>NUCLEOTIDE SEQUENCE [LARGE SCALE GENOMIC DNA]</scope>
</reference>
<gene>
    <name evidence="1" type="ORF">Pint_29518</name>
</gene>
<accession>A0ACC0X198</accession>
<keyword evidence="2" id="KW-1185">Reference proteome</keyword>
<evidence type="ECO:0000313" key="1">
    <source>
        <dbReference type="EMBL" id="KAJ0008130.1"/>
    </source>
</evidence>
<protein>
    <submittedName>
        <fullName evidence="1">Uncharacterized protein</fullName>
    </submittedName>
</protein>